<dbReference type="InterPro" id="IPR008914">
    <property type="entry name" value="PEBP"/>
</dbReference>
<dbReference type="Proteomes" id="UP000054729">
    <property type="component" value="Unassembled WGS sequence"/>
</dbReference>
<dbReference type="PANTHER" id="PTHR30289:SF1">
    <property type="entry name" value="PEBP (PHOSPHATIDYLETHANOLAMINE-BINDING PROTEIN) FAMILY PROTEIN"/>
    <property type="match status" value="1"/>
</dbReference>
<evidence type="ECO:0000256" key="1">
    <source>
        <dbReference type="SAM" id="SignalP"/>
    </source>
</evidence>
<dbReference type="EMBL" id="LNZB01000038">
    <property type="protein sequence ID" value="KTD78789.1"/>
    <property type="molecule type" value="Genomic_DNA"/>
</dbReference>
<evidence type="ECO:0000313" key="2">
    <source>
        <dbReference type="EMBL" id="KTD78789.1"/>
    </source>
</evidence>
<dbReference type="SUPFAM" id="SSF49777">
    <property type="entry name" value="PEBP-like"/>
    <property type="match status" value="1"/>
</dbReference>
<dbReference type="PATRIC" id="fig|66969.6.peg.1700"/>
<name>A0A0W1ABR5_9GAMM</name>
<dbReference type="RefSeq" id="WP_058480259.1">
    <property type="nucleotide sequence ID" value="NZ_CAAAIQ010000015.1"/>
</dbReference>
<dbReference type="InterPro" id="IPR005247">
    <property type="entry name" value="YbhB_YbcL/LppC-like"/>
</dbReference>
<comment type="caution">
    <text evidence="2">The sequence shown here is derived from an EMBL/GenBank/DDBJ whole genome shotgun (WGS) entry which is preliminary data.</text>
</comment>
<dbReference type="CDD" id="cd00865">
    <property type="entry name" value="PEBP_bact_arch"/>
    <property type="match status" value="1"/>
</dbReference>
<protein>
    <submittedName>
        <fullName evidence="2">Phosphatidylethanolamine-binding protein</fullName>
    </submittedName>
</protein>
<dbReference type="Gene3D" id="3.90.280.10">
    <property type="entry name" value="PEBP-like"/>
    <property type="match status" value="1"/>
</dbReference>
<reference evidence="2 3" key="1">
    <citation type="submission" date="2015-11" db="EMBL/GenBank/DDBJ databases">
        <title>Genomic analysis of 38 Legionella species identifies large and diverse effector repertoires.</title>
        <authorList>
            <person name="Burstein D."/>
            <person name="Amaro F."/>
            <person name="Zusman T."/>
            <person name="Lifshitz Z."/>
            <person name="Cohen O."/>
            <person name="Gilbert J.A."/>
            <person name="Pupko T."/>
            <person name="Shuman H.A."/>
            <person name="Segal G."/>
        </authorList>
    </citation>
    <scope>NUCLEOTIDE SEQUENCE [LARGE SCALE GENOMIC DNA]</scope>
    <source>
        <strain evidence="2 3">ATCC 51914</strain>
    </source>
</reference>
<gene>
    <name evidence="2" type="ORF">Lwal_1559</name>
</gene>
<dbReference type="PANTHER" id="PTHR30289">
    <property type="entry name" value="UNCHARACTERIZED PROTEIN YBCL-RELATED"/>
    <property type="match status" value="1"/>
</dbReference>
<keyword evidence="1" id="KW-0732">Signal</keyword>
<dbReference type="AlphaFoldDB" id="A0A0W1ABR5"/>
<accession>A0A0W1ABR5</accession>
<dbReference type="STRING" id="66969.Lwal_1559"/>
<dbReference type="OrthoDB" id="9797506at2"/>
<dbReference type="Pfam" id="PF01161">
    <property type="entry name" value="PBP"/>
    <property type="match status" value="1"/>
</dbReference>
<feature type="chain" id="PRO_5006919604" evidence="1">
    <location>
        <begin position="21"/>
        <end position="168"/>
    </location>
</feature>
<dbReference type="NCBIfam" id="TIGR00481">
    <property type="entry name" value="YbhB/YbcL family Raf kinase inhibitor-like protein"/>
    <property type="match status" value="1"/>
</dbReference>
<keyword evidence="3" id="KW-1185">Reference proteome</keyword>
<evidence type="ECO:0000313" key="3">
    <source>
        <dbReference type="Proteomes" id="UP000054729"/>
    </source>
</evidence>
<feature type="signal peptide" evidence="1">
    <location>
        <begin position="1"/>
        <end position="20"/>
    </location>
</feature>
<dbReference type="InterPro" id="IPR036610">
    <property type="entry name" value="PEBP-like_sf"/>
</dbReference>
<proteinExistence type="predicted"/>
<organism evidence="2 3">
    <name type="scientific">Legionella waltersii</name>
    <dbReference type="NCBI Taxonomy" id="66969"/>
    <lineage>
        <taxon>Bacteria</taxon>
        <taxon>Pseudomonadati</taxon>
        <taxon>Pseudomonadota</taxon>
        <taxon>Gammaproteobacteria</taxon>
        <taxon>Legionellales</taxon>
        <taxon>Legionellaceae</taxon>
        <taxon>Legionella</taxon>
    </lineage>
</organism>
<sequence length="168" mass="18130">MRRNSLLVIILGMIQFNALAGNFTLESPSFQSNSMIPAQFTCAGTNVSPPLNWQGVPPNTKSLALVVNDPDAPNGLWTHWILFNIPPSVNKLEEGTAIPQGAATALNSWNNAIYQGPCPNLGAHRYVFTLYALDTVLDQQNGTATNDVLDAITGHVIENAVLVGLYQK</sequence>